<proteinExistence type="predicted"/>
<evidence type="ECO:0000313" key="3">
    <source>
        <dbReference type="Proteomes" id="UP000728032"/>
    </source>
</evidence>
<name>A0A7R9QFQ5_9ACAR</name>
<keyword evidence="1" id="KW-0812">Transmembrane</keyword>
<sequence length="102" mass="11723">MADDNDGDEFEFEYTKVPYIKYYVGFRESITPCISIAIITVRLGYILIEDYMFVFGERWGESEWLALSAASNSAVHVTSYTSAGIRHTDDHHNRLSLKARIH</sequence>
<evidence type="ECO:0000313" key="2">
    <source>
        <dbReference type="EMBL" id="CAD7643182.1"/>
    </source>
</evidence>
<feature type="transmembrane region" description="Helical" evidence="1">
    <location>
        <begin position="29"/>
        <end position="48"/>
    </location>
</feature>
<dbReference type="AlphaFoldDB" id="A0A7R9QFQ5"/>
<keyword evidence="3" id="KW-1185">Reference proteome</keyword>
<organism evidence="2">
    <name type="scientific">Oppiella nova</name>
    <dbReference type="NCBI Taxonomy" id="334625"/>
    <lineage>
        <taxon>Eukaryota</taxon>
        <taxon>Metazoa</taxon>
        <taxon>Ecdysozoa</taxon>
        <taxon>Arthropoda</taxon>
        <taxon>Chelicerata</taxon>
        <taxon>Arachnida</taxon>
        <taxon>Acari</taxon>
        <taxon>Acariformes</taxon>
        <taxon>Sarcoptiformes</taxon>
        <taxon>Oribatida</taxon>
        <taxon>Brachypylina</taxon>
        <taxon>Oppioidea</taxon>
        <taxon>Oppiidae</taxon>
        <taxon>Oppiella</taxon>
    </lineage>
</organism>
<gene>
    <name evidence="2" type="ORF">ONB1V03_LOCUS4003</name>
</gene>
<accession>A0A7R9QFQ5</accession>
<dbReference type="Proteomes" id="UP000728032">
    <property type="component" value="Unassembled WGS sequence"/>
</dbReference>
<dbReference type="EMBL" id="CAJPVJ010001281">
    <property type="protein sequence ID" value="CAG2164449.1"/>
    <property type="molecule type" value="Genomic_DNA"/>
</dbReference>
<protein>
    <submittedName>
        <fullName evidence="2">Uncharacterized protein</fullName>
    </submittedName>
</protein>
<keyword evidence="1" id="KW-0472">Membrane</keyword>
<keyword evidence="1" id="KW-1133">Transmembrane helix</keyword>
<evidence type="ECO:0000256" key="1">
    <source>
        <dbReference type="SAM" id="Phobius"/>
    </source>
</evidence>
<reference evidence="2" key="1">
    <citation type="submission" date="2020-11" db="EMBL/GenBank/DDBJ databases">
        <authorList>
            <person name="Tran Van P."/>
        </authorList>
    </citation>
    <scope>NUCLEOTIDE SEQUENCE</scope>
</reference>
<dbReference type="EMBL" id="OC916106">
    <property type="protein sequence ID" value="CAD7643182.1"/>
    <property type="molecule type" value="Genomic_DNA"/>
</dbReference>